<dbReference type="EMBL" id="PUHW01000029">
    <property type="protein sequence ID" value="KAG0690508.1"/>
    <property type="molecule type" value="Genomic_DNA"/>
</dbReference>
<organism evidence="1 2">
    <name type="scientific">Pichia californica</name>
    <dbReference type="NCBI Taxonomy" id="460514"/>
    <lineage>
        <taxon>Eukaryota</taxon>
        <taxon>Fungi</taxon>
        <taxon>Dikarya</taxon>
        <taxon>Ascomycota</taxon>
        <taxon>Saccharomycotina</taxon>
        <taxon>Pichiomycetes</taxon>
        <taxon>Pichiales</taxon>
        <taxon>Pichiaceae</taxon>
        <taxon>Pichia</taxon>
    </lineage>
</organism>
<dbReference type="Gene3D" id="2.40.128.320">
    <property type="entry name" value="Protein HRI1, N-terminal domain"/>
    <property type="match status" value="1"/>
</dbReference>
<name>A0A9P6WQR7_9ASCO</name>
<dbReference type="Pfam" id="PF16815">
    <property type="entry name" value="HRI1"/>
    <property type="match status" value="1"/>
</dbReference>
<evidence type="ECO:0000313" key="2">
    <source>
        <dbReference type="Proteomes" id="UP000697127"/>
    </source>
</evidence>
<protein>
    <recommendedName>
        <fullName evidence="3">Protein HRI1</fullName>
    </recommendedName>
</protein>
<dbReference type="InterPro" id="IPR043047">
    <property type="entry name" value="Hri1_N_sf"/>
</dbReference>
<dbReference type="OrthoDB" id="4045395at2759"/>
<sequence>MSLSKRYSIQWPESESVESEPTLTIVITSPNGLYVDIRSFIDSNDDDDELFDWYFAGIEIPVINELNKIEFNHEFFDSLYIKNFFKNNFKTTKFLIESDIGYFKDSENFNEFLKGIRIETGNLKNPKTNKFESYIEKWITCNPIISNLEFIGHNVKNGNQIKCIVLDTDNGGIIENENNENVCIGRYIVYGNWIQSLFWNKKIITSMKDSVAVYRHAIGVKNFDINYGGQINMLPKFEQVKLKKLKLNDIAADINGVKWIVKEIHNW</sequence>
<dbReference type="AlphaFoldDB" id="A0A9P6WQR7"/>
<keyword evidence="2" id="KW-1185">Reference proteome</keyword>
<dbReference type="Proteomes" id="UP000697127">
    <property type="component" value="Unassembled WGS sequence"/>
</dbReference>
<dbReference type="Gene3D" id="2.40.128.310">
    <property type="entry name" value="Protein HRI1, C-terminal domain"/>
    <property type="match status" value="1"/>
</dbReference>
<evidence type="ECO:0000313" key="1">
    <source>
        <dbReference type="EMBL" id="KAG0690508.1"/>
    </source>
</evidence>
<reference evidence="1" key="1">
    <citation type="submission" date="2020-11" db="EMBL/GenBank/DDBJ databases">
        <title>Kefir isolates.</title>
        <authorList>
            <person name="Marcisauskas S."/>
            <person name="Kim Y."/>
            <person name="Blasche S."/>
        </authorList>
    </citation>
    <scope>NUCLEOTIDE SEQUENCE</scope>
    <source>
        <strain evidence="1">Olga-1</strain>
    </source>
</reference>
<dbReference type="InterPro" id="IPR031818">
    <property type="entry name" value="Hri1"/>
</dbReference>
<evidence type="ECO:0008006" key="3">
    <source>
        <dbReference type="Google" id="ProtNLM"/>
    </source>
</evidence>
<gene>
    <name evidence="1" type="ORF">C6P40_002600</name>
</gene>
<proteinExistence type="predicted"/>
<comment type="caution">
    <text evidence="1">The sequence shown here is derived from an EMBL/GenBank/DDBJ whole genome shotgun (WGS) entry which is preliminary data.</text>
</comment>
<accession>A0A9P6WQR7</accession>